<dbReference type="Pfam" id="PF00528">
    <property type="entry name" value="BPD_transp_1"/>
    <property type="match status" value="1"/>
</dbReference>
<reference evidence="9 10" key="2">
    <citation type="submission" date="2017-10" db="EMBL/GenBank/DDBJ databases">
        <title>Genome analyses suggest a sexual origin of heterokaryosis in a supposedly ancient asexual fungus.</title>
        <authorList>
            <person name="Corradi N."/>
            <person name="Sedzielewska K."/>
            <person name="Noel J."/>
            <person name="Charron P."/>
            <person name="Farinelli L."/>
            <person name="Marton T."/>
            <person name="Kruger M."/>
            <person name="Pelin A."/>
            <person name="Brachmann A."/>
            <person name="Corradi N."/>
        </authorList>
    </citation>
    <scope>NUCLEOTIDE SEQUENCE [LARGE SCALE GENOMIC DNA]</scope>
    <source>
        <strain evidence="9 10">A1</strain>
    </source>
</reference>
<feature type="transmembrane region" description="Helical" evidence="7">
    <location>
        <begin position="7"/>
        <end position="26"/>
    </location>
</feature>
<feature type="transmembrane region" description="Helical" evidence="7">
    <location>
        <begin position="246"/>
        <end position="267"/>
    </location>
</feature>
<feature type="domain" description="ABC transmembrane type-1" evidence="8">
    <location>
        <begin position="57"/>
        <end position="267"/>
    </location>
</feature>
<evidence type="ECO:0000259" key="8">
    <source>
        <dbReference type="PROSITE" id="PS50928"/>
    </source>
</evidence>
<comment type="subcellular location">
    <subcellularLocation>
        <location evidence="1">Cell membrane</location>
        <topology evidence="1">Multi-pass membrane protein</topology>
    </subcellularLocation>
</comment>
<evidence type="ECO:0000256" key="7">
    <source>
        <dbReference type="SAM" id="Phobius"/>
    </source>
</evidence>
<dbReference type="Proteomes" id="UP000232688">
    <property type="component" value="Unassembled WGS sequence"/>
</dbReference>
<feature type="non-terminal residue" evidence="9">
    <location>
        <position position="320"/>
    </location>
</feature>
<feature type="transmembrane region" description="Helical" evidence="7">
    <location>
        <begin position="144"/>
        <end position="167"/>
    </location>
</feature>
<keyword evidence="5 7" id="KW-1133">Transmembrane helix</keyword>
<keyword evidence="4 7" id="KW-0812">Transmembrane</keyword>
<dbReference type="GO" id="GO:0005886">
    <property type="term" value="C:plasma membrane"/>
    <property type="evidence" value="ECO:0007669"/>
    <property type="project" value="UniProtKB-SubCell"/>
</dbReference>
<reference evidence="9 10" key="1">
    <citation type="submission" date="2017-10" db="EMBL/GenBank/DDBJ databases">
        <title>Extensive intraspecific genome diversity in a model arbuscular mycorrhizal fungus.</title>
        <authorList>
            <person name="Chen E.C.H."/>
            <person name="Morin E."/>
            <person name="Baudet D."/>
            <person name="Noel J."/>
            <person name="Ndikumana S."/>
            <person name="Charron P."/>
            <person name="St-Onge C."/>
            <person name="Giorgi J."/>
            <person name="Grigoriev I.V."/>
            <person name="Roux C."/>
            <person name="Martin F.M."/>
            <person name="Corradi N."/>
        </authorList>
    </citation>
    <scope>NUCLEOTIDE SEQUENCE [LARGE SCALE GENOMIC DNA]</scope>
    <source>
        <strain evidence="9 10">A1</strain>
    </source>
</reference>
<name>A0A2N0QME9_9GLOM</name>
<dbReference type="Gene3D" id="1.10.3720.10">
    <property type="entry name" value="MetI-like"/>
    <property type="match status" value="2"/>
</dbReference>
<protein>
    <submittedName>
        <fullName evidence="9">Binding-protein-dependent transport systems inner membrane component</fullName>
    </submittedName>
</protein>
<dbReference type="PROSITE" id="PS50928">
    <property type="entry name" value="ABC_TM1"/>
    <property type="match status" value="1"/>
</dbReference>
<dbReference type="PANTHER" id="PTHR30193">
    <property type="entry name" value="ABC TRANSPORTER PERMEASE PROTEIN"/>
    <property type="match status" value="1"/>
</dbReference>
<proteinExistence type="predicted"/>
<keyword evidence="6 7" id="KW-0472">Membrane</keyword>
<accession>A0A2N0QME9</accession>
<feature type="transmembrane region" description="Helical" evidence="7">
    <location>
        <begin position="61"/>
        <end position="82"/>
    </location>
</feature>
<dbReference type="EMBL" id="LLXH01006171">
    <property type="protein sequence ID" value="PKC52226.1"/>
    <property type="molecule type" value="Genomic_DNA"/>
</dbReference>
<comment type="caution">
    <text evidence="9">The sequence shown here is derived from an EMBL/GenBank/DDBJ whole genome shotgun (WGS) entry which is preliminary data.</text>
</comment>
<dbReference type="SUPFAM" id="SSF161098">
    <property type="entry name" value="MetI-like"/>
    <property type="match status" value="2"/>
</dbReference>
<evidence type="ECO:0000256" key="2">
    <source>
        <dbReference type="ARBA" id="ARBA00022448"/>
    </source>
</evidence>
<evidence type="ECO:0000256" key="5">
    <source>
        <dbReference type="ARBA" id="ARBA00022989"/>
    </source>
</evidence>
<dbReference type="InterPro" id="IPR000515">
    <property type="entry name" value="MetI-like"/>
</dbReference>
<dbReference type="InterPro" id="IPR051393">
    <property type="entry name" value="ABC_transporter_permease"/>
</dbReference>
<dbReference type="CDD" id="cd06261">
    <property type="entry name" value="TM_PBP2"/>
    <property type="match status" value="1"/>
</dbReference>
<organism evidence="9 10">
    <name type="scientific">Rhizophagus irregularis</name>
    <dbReference type="NCBI Taxonomy" id="588596"/>
    <lineage>
        <taxon>Eukaryota</taxon>
        <taxon>Fungi</taxon>
        <taxon>Fungi incertae sedis</taxon>
        <taxon>Mucoromycota</taxon>
        <taxon>Glomeromycotina</taxon>
        <taxon>Glomeromycetes</taxon>
        <taxon>Glomerales</taxon>
        <taxon>Glomeraceae</taxon>
        <taxon>Rhizophagus</taxon>
    </lineage>
</organism>
<dbReference type="AlphaFoldDB" id="A0A2N0QME9"/>
<dbReference type="PANTHER" id="PTHR30193:SF37">
    <property type="entry name" value="INNER MEMBRANE ABC TRANSPORTER PERMEASE PROTEIN YCJO"/>
    <property type="match status" value="1"/>
</dbReference>
<keyword evidence="3" id="KW-1003">Cell membrane</keyword>
<evidence type="ECO:0000313" key="9">
    <source>
        <dbReference type="EMBL" id="PKC52226.1"/>
    </source>
</evidence>
<sequence>MIAPAMIGIGLFVFYPLVYLFYISLFDFNLMNRLKSEFIGFQNYAEILAREDFYDVLKNTLIYTIGVVSFTIIISLFVAFWLKKQSKLNFIVQAGIFTPHVISIVSISLVWMWLMEPNHGLLNFVLNSLNLPTSQWLQSSGSSMLSIIIVSVWGNIGYYALIIVAAIQGIPGSLYEAAHLDNASRWSILRRITVPMISPQLFFILVTMTIGSFKVFDTVRIMTAGGPNNSTNTIVYYIYSFRTTNIGYASAIGILLVIIIVPFLWMISTSFQTFEETLKVPPTLIPESLQWGNFLQALSSGPFGTYFRNSVIVTFSIMLI</sequence>
<keyword evidence="2" id="KW-0813">Transport</keyword>
<feature type="transmembrane region" description="Helical" evidence="7">
    <location>
        <begin position="94"/>
        <end position="114"/>
    </location>
</feature>
<dbReference type="GO" id="GO:0055085">
    <property type="term" value="P:transmembrane transport"/>
    <property type="evidence" value="ECO:0007669"/>
    <property type="project" value="InterPro"/>
</dbReference>
<evidence type="ECO:0000256" key="1">
    <source>
        <dbReference type="ARBA" id="ARBA00004651"/>
    </source>
</evidence>
<evidence type="ECO:0000313" key="10">
    <source>
        <dbReference type="Proteomes" id="UP000232688"/>
    </source>
</evidence>
<dbReference type="VEuPathDB" id="FungiDB:RhiirA1_481999"/>
<gene>
    <name evidence="9" type="ORF">RhiirA1_481999</name>
</gene>
<evidence type="ECO:0000256" key="3">
    <source>
        <dbReference type="ARBA" id="ARBA00022475"/>
    </source>
</evidence>
<evidence type="ECO:0000256" key="6">
    <source>
        <dbReference type="ARBA" id="ARBA00023136"/>
    </source>
</evidence>
<feature type="transmembrane region" description="Helical" evidence="7">
    <location>
        <begin position="188"/>
        <end position="210"/>
    </location>
</feature>
<dbReference type="InterPro" id="IPR035906">
    <property type="entry name" value="MetI-like_sf"/>
</dbReference>
<evidence type="ECO:0000256" key="4">
    <source>
        <dbReference type="ARBA" id="ARBA00022692"/>
    </source>
</evidence>